<accession>A0A507AU62</accession>
<evidence type="ECO:0000313" key="4">
    <source>
        <dbReference type="Proteomes" id="UP000319257"/>
    </source>
</evidence>
<feature type="compositionally biased region" description="Polar residues" evidence="2">
    <location>
        <begin position="974"/>
        <end position="984"/>
    </location>
</feature>
<feature type="region of interest" description="Disordered" evidence="2">
    <location>
        <begin position="773"/>
        <end position="815"/>
    </location>
</feature>
<feature type="compositionally biased region" description="Polar residues" evidence="2">
    <location>
        <begin position="930"/>
        <end position="942"/>
    </location>
</feature>
<dbReference type="AlphaFoldDB" id="A0A507AU62"/>
<dbReference type="STRING" id="1093900.A0A507AU62"/>
<feature type="coiled-coil region" evidence="1">
    <location>
        <begin position="658"/>
        <end position="737"/>
    </location>
</feature>
<feature type="compositionally biased region" description="Low complexity" evidence="2">
    <location>
        <begin position="948"/>
        <end position="960"/>
    </location>
</feature>
<feature type="compositionally biased region" description="Basic and acidic residues" evidence="2">
    <location>
        <begin position="204"/>
        <end position="213"/>
    </location>
</feature>
<reference evidence="3 4" key="1">
    <citation type="submission" date="2019-06" db="EMBL/GenBank/DDBJ databases">
        <title>Draft genome sequence of the filamentous fungus Phialemoniopsis curvata isolated from diesel fuel.</title>
        <authorList>
            <person name="Varaljay V.A."/>
            <person name="Lyon W.J."/>
            <person name="Crouch A.L."/>
            <person name="Drake C.E."/>
            <person name="Hollomon J.M."/>
            <person name="Nadeau L.J."/>
            <person name="Nunn H.S."/>
            <person name="Stevenson B.S."/>
            <person name="Bojanowski C.L."/>
            <person name="Crookes-Goodson W.J."/>
        </authorList>
    </citation>
    <scope>NUCLEOTIDE SEQUENCE [LARGE SCALE GENOMIC DNA]</scope>
    <source>
        <strain evidence="3 4">D216</strain>
    </source>
</reference>
<comment type="caution">
    <text evidence="3">The sequence shown here is derived from an EMBL/GenBank/DDBJ whole genome shotgun (WGS) entry which is preliminary data.</text>
</comment>
<feature type="region of interest" description="Disordered" evidence="2">
    <location>
        <begin position="172"/>
        <end position="305"/>
    </location>
</feature>
<feature type="coiled-coil region" evidence="1">
    <location>
        <begin position="471"/>
        <end position="501"/>
    </location>
</feature>
<feature type="compositionally biased region" description="Basic residues" evidence="2">
    <location>
        <begin position="249"/>
        <end position="270"/>
    </location>
</feature>
<organism evidence="3 4">
    <name type="scientific">Thyridium curvatum</name>
    <dbReference type="NCBI Taxonomy" id="1093900"/>
    <lineage>
        <taxon>Eukaryota</taxon>
        <taxon>Fungi</taxon>
        <taxon>Dikarya</taxon>
        <taxon>Ascomycota</taxon>
        <taxon>Pezizomycotina</taxon>
        <taxon>Sordariomycetes</taxon>
        <taxon>Sordariomycetidae</taxon>
        <taxon>Thyridiales</taxon>
        <taxon>Thyridiaceae</taxon>
        <taxon>Thyridium</taxon>
    </lineage>
</organism>
<evidence type="ECO:0000313" key="3">
    <source>
        <dbReference type="EMBL" id="TPX10246.1"/>
    </source>
</evidence>
<protein>
    <submittedName>
        <fullName evidence="3">Uncharacterized protein</fullName>
    </submittedName>
</protein>
<feature type="region of interest" description="Disordered" evidence="2">
    <location>
        <begin position="1"/>
        <end position="28"/>
    </location>
</feature>
<feature type="compositionally biased region" description="Polar residues" evidence="2">
    <location>
        <begin position="271"/>
        <end position="284"/>
    </location>
</feature>
<dbReference type="Proteomes" id="UP000319257">
    <property type="component" value="Unassembled WGS sequence"/>
</dbReference>
<feature type="region of interest" description="Disordered" evidence="2">
    <location>
        <begin position="925"/>
        <end position="1177"/>
    </location>
</feature>
<name>A0A507AU62_9PEZI</name>
<evidence type="ECO:0000256" key="2">
    <source>
        <dbReference type="SAM" id="MobiDB-lite"/>
    </source>
</evidence>
<gene>
    <name evidence="3" type="ORF">E0L32_001443</name>
</gene>
<sequence length="1177" mass="130549">MASNTKSNDPGKPRWVEPVALSQGHPQTPEGIEVFVQDHGVSVTEREASNASPLKAARSSREAFFKRPDELLDSPVIASAFTFGPPLRLNPSYTTVSGFKSKPQPLYSSRKLIENQVVGTTEDFDTQLPVLSPGLVVDSVPVVSQAADQHTDRNSTLDGVPAETAACLSVAVGDGPDKQSGSSIQQRPSQTSPGSGGKTTKGTVSDEAKEGLLHGDLTVPNSPRQTHSASSPVSDLSFTVKDLPSKNRTGGHGKVKKASPHSVGRFHTHTRPSTVRSSSHVSNISKRRTPNRPLPLSQITAHTPSSDRMPISADIYTAADLRIFAEEFLGSYNHIFQEGQKKRDEIEAKIARLYDKIKLQASEIKERDSLVTAQDSEIKSLQGEKKRLSNQVATLESSKSRLQQLEEKLRIHKGHLNAAMKERHELFRKSRAACQQTLAEIRSEKHAQELRREDINKTSEAARIRLMGSVKAAINESRKQAEEQSRRIEDLEEKIRHRDVQLTQEKQLSESLLRQAEARQHVDTCLQSLALQSTDILKKLVNISDDVKTATDECTATQGRSAERIMGRLDTITHEIPCQAEILSNIERLHGEISSKLISEITPTIDAQKSTEGLISQMSLELRSQAETVWRHLEDRESLWNEQLIEKREENAFLSTLVQEKEMECQNLTESLTDAANNTSRLEGINSALQTNVNDLKKELQDDRLALGRLHDLESEFENLKKNVLDKEQTIASLKKEMQERDDLHSTKTQELGQEVHDLTQKLDTFRMNAESQLQSGIEDDRRRQQENFETETASLRQQHIKSEQGRLAAEKKLESASTEHLAEIQDLQMQLTERKAREKQASQVVHTRRKELSTLANNLLRWLHDHPDLLQGLKVESQGLSDNSSEVLRTSGESAGSVPIRQVLSALFSQLSIQDASLAKIDHDKRTAEASSQGHAIQSQPKGGDLGTSSSDLRSVSLSPKPEAGESLPDRGSLSQTLSQQPVSYERTRARKRRVLLRSPPDDESIREPLSIEQEKDRRRSGFQPRSIMKPTPIQDSNTSDKGIPPLPDLVKKTVLNSEKSVFSRGQYNRPVMGAGPQPVDAGRCTHGEAKKDSNTKQSLSAFADESRKRIASAGEGDPGSGSRTSSKRRKSSPEEPICEAAKLHAGKRNGKPRSLKGPFIFRQKEASTDGTAQRS</sequence>
<feature type="compositionally biased region" description="Polar residues" evidence="2">
    <location>
        <begin position="219"/>
        <end position="237"/>
    </location>
</feature>
<feature type="coiled-coil region" evidence="1">
    <location>
        <begin position="336"/>
        <end position="422"/>
    </location>
</feature>
<feature type="compositionally biased region" description="Basic residues" evidence="2">
    <location>
        <begin position="1146"/>
        <end position="1156"/>
    </location>
</feature>
<feature type="compositionally biased region" description="Basic and acidic residues" evidence="2">
    <location>
        <begin position="801"/>
        <end position="815"/>
    </location>
</feature>
<dbReference type="GeneID" id="41968890"/>
<proteinExistence type="predicted"/>
<dbReference type="EMBL" id="SKBQ01000005">
    <property type="protein sequence ID" value="TPX10246.1"/>
    <property type="molecule type" value="Genomic_DNA"/>
</dbReference>
<dbReference type="RefSeq" id="XP_030991957.1">
    <property type="nucleotide sequence ID" value="XM_031135523.1"/>
</dbReference>
<keyword evidence="4" id="KW-1185">Reference proteome</keyword>
<dbReference type="OrthoDB" id="4848543at2759"/>
<evidence type="ECO:0000256" key="1">
    <source>
        <dbReference type="SAM" id="Coils"/>
    </source>
</evidence>
<dbReference type="InParanoid" id="A0A507AU62"/>
<feature type="compositionally biased region" description="Basic and acidic residues" evidence="2">
    <location>
        <begin position="1085"/>
        <end position="1096"/>
    </location>
</feature>
<keyword evidence="1" id="KW-0175">Coiled coil</keyword>
<feature type="compositionally biased region" description="Polar residues" evidence="2">
    <location>
        <begin position="1056"/>
        <end position="1068"/>
    </location>
</feature>